<proteinExistence type="predicted"/>
<reference evidence="3" key="1">
    <citation type="journal article" date="2019" name="Int. J. Syst. Evol. Microbiol.">
        <title>The Global Catalogue of Microorganisms (GCM) 10K type strain sequencing project: providing services to taxonomists for standard genome sequencing and annotation.</title>
        <authorList>
            <consortium name="The Broad Institute Genomics Platform"/>
            <consortium name="The Broad Institute Genome Sequencing Center for Infectious Disease"/>
            <person name="Wu L."/>
            <person name="Ma J."/>
        </authorList>
    </citation>
    <scope>NUCLEOTIDE SEQUENCE [LARGE SCALE GENOMIC DNA]</scope>
    <source>
        <strain evidence="3">CCM 7491</strain>
    </source>
</reference>
<dbReference type="RefSeq" id="WP_380798542.1">
    <property type="nucleotide sequence ID" value="NZ_JBHRVU010000005.1"/>
</dbReference>
<dbReference type="Proteomes" id="UP001595681">
    <property type="component" value="Unassembled WGS sequence"/>
</dbReference>
<evidence type="ECO:0000313" key="2">
    <source>
        <dbReference type="EMBL" id="MFC3443692.1"/>
    </source>
</evidence>
<organism evidence="2 3">
    <name type="scientific">Sphingobium rhizovicinum</name>
    <dbReference type="NCBI Taxonomy" id="432308"/>
    <lineage>
        <taxon>Bacteria</taxon>
        <taxon>Pseudomonadati</taxon>
        <taxon>Pseudomonadota</taxon>
        <taxon>Alphaproteobacteria</taxon>
        <taxon>Sphingomonadales</taxon>
        <taxon>Sphingomonadaceae</taxon>
        <taxon>Sphingobium</taxon>
    </lineage>
</organism>
<evidence type="ECO:0000313" key="3">
    <source>
        <dbReference type="Proteomes" id="UP001595681"/>
    </source>
</evidence>
<evidence type="ECO:0000256" key="1">
    <source>
        <dbReference type="SAM" id="MobiDB-lite"/>
    </source>
</evidence>
<comment type="caution">
    <text evidence="2">The sequence shown here is derived from an EMBL/GenBank/DDBJ whole genome shotgun (WGS) entry which is preliminary data.</text>
</comment>
<keyword evidence="3" id="KW-1185">Reference proteome</keyword>
<accession>A0ABV7NLH1</accession>
<protein>
    <submittedName>
        <fullName evidence="2">Uncharacterized protein</fullName>
    </submittedName>
</protein>
<feature type="region of interest" description="Disordered" evidence="1">
    <location>
        <begin position="1"/>
        <end position="22"/>
    </location>
</feature>
<name>A0ABV7NLH1_9SPHN</name>
<dbReference type="EMBL" id="JBHRVU010000005">
    <property type="protein sequence ID" value="MFC3443692.1"/>
    <property type="molecule type" value="Genomic_DNA"/>
</dbReference>
<sequence>MTTQDPQADADTGLPTGPAAADRHVTFLPDPVVDNLLRAVVTLTMELSVTRERLKSLEQVLDNQGLHVSSGIETLAPDAEDDNARRVERERLIQSILAPIVGGLTGKS</sequence>
<gene>
    <name evidence="2" type="ORF">ACFOKF_21265</name>
</gene>